<accession>A0A9X3B0V7</accession>
<protein>
    <submittedName>
        <fullName evidence="1">Uncharacterized protein</fullName>
    </submittedName>
</protein>
<reference evidence="1" key="1">
    <citation type="journal article" date="2023" name="Int. J. Syst. Evol. Microbiol.">
        <title>&lt;i&gt;Shewanella septentrionalis&lt;/i&gt; sp. nov. and &lt;i&gt;Shewanella holmiensis&lt;/i&gt; sp. nov., isolated from Baltic Sea water and sediments.</title>
        <authorList>
            <person name="Martin-Rodriguez A.J."/>
            <person name="Thorell K."/>
            <person name="Joffre E."/>
            <person name="Jensie-Markopoulos S."/>
            <person name="Moore E.R.B."/>
            <person name="Sjoling A."/>
        </authorList>
    </citation>
    <scope>NUCLEOTIDE SEQUENCE</scope>
    <source>
        <strain evidence="1">SP1W3</strain>
    </source>
</reference>
<sequence>MKLANMKDSSAIVLNENKIRAKKLFKACQQDEPSAKQRVATLMAKLGILHSDLQLKHCQQVIARELGFIDFHHCQRVLSGQAILGDDWGNLFHTKQCDTLLNHWFTGYLAARDFNVQAEGTLLLPFKKQFFVVERQDYCNALNLHIIFQQVDNAGEPTILRDLVSSYANADWSSFALAMIQHKLPKV</sequence>
<proteinExistence type="predicted"/>
<dbReference type="Proteomes" id="UP001155604">
    <property type="component" value="Unassembled WGS sequence"/>
</dbReference>
<gene>
    <name evidence="1" type="ORF">NE536_09595</name>
</gene>
<evidence type="ECO:0000313" key="1">
    <source>
        <dbReference type="EMBL" id="MCT7945618.1"/>
    </source>
</evidence>
<evidence type="ECO:0000313" key="2">
    <source>
        <dbReference type="Proteomes" id="UP001155604"/>
    </source>
</evidence>
<organism evidence="1 2">
    <name type="scientific">Shewanella septentrionalis</name>
    <dbReference type="NCBI Taxonomy" id="2952223"/>
    <lineage>
        <taxon>Bacteria</taxon>
        <taxon>Pseudomonadati</taxon>
        <taxon>Pseudomonadota</taxon>
        <taxon>Gammaproteobacteria</taxon>
        <taxon>Alteromonadales</taxon>
        <taxon>Shewanellaceae</taxon>
        <taxon>Shewanella</taxon>
    </lineage>
</organism>
<dbReference type="EMBL" id="JAMTCC010000013">
    <property type="protein sequence ID" value="MCT7945618.1"/>
    <property type="molecule type" value="Genomic_DNA"/>
</dbReference>
<keyword evidence="2" id="KW-1185">Reference proteome</keyword>
<comment type="caution">
    <text evidence="1">The sequence shown here is derived from an EMBL/GenBank/DDBJ whole genome shotgun (WGS) entry which is preliminary data.</text>
</comment>
<name>A0A9X3B0V7_9GAMM</name>
<dbReference type="AlphaFoldDB" id="A0A9X3B0V7"/>
<dbReference type="RefSeq" id="WP_261272553.1">
    <property type="nucleotide sequence ID" value="NZ_JAMTCC010000013.1"/>
</dbReference>